<comment type="caution">
    <text evidence="2">The sequence shown here is derived from an EMBL/GenBank/DDBJ whole genome shotgun (WGS) entry which is preliminary data.</text>
</comment>
<keyword evidence="3" id="KW-1185">Reference proteome</keyword>
<sequence length="82" mass="8690">MGGVKGRGNMQWKRGGRGRDKGCDGREVKGLGAVISIPTTIPTTVVSSIISTSLNFLAVNTIVVDLKAKDSKAIIAIPTYFR</sequence>
<accession>A0A5N5HFK5</accession>
<name>A0A5N5HFK5_9ROSA</name>
<reference evidence="2 3" key="3">
    <citation type="submission" date="2019-11" db="EMBL/GenBank/DDBJ databases">
        <title>A de novo genome assembly of a pear dwarfing rootstock.</title>
        <authorList>
            <person name="Wang F."/>
            <person name="Wang J."/>
            <person name="Li S."/>
            <person name="Zhang Y."/>
            <person name="Fang M."/>
            <person name="Ma L."/>
            <person name="Zhao Y."/>
            <person name="Jiang S."/>
        </authorList>
    </citation>
    <scope>NUCLEOTIDE SEQUENCE [LARGE SCALE GENOMIC DNA]</scope>
    <source>
        <strain evidence="2">S2</strain>
        <tissue evidence="2">Leaf</tissue>
    </source>
</reference>
<gene>
    <name evidence="2" type="ORF">D8674_015910</name>
</gene>
<protein>
    <submittedName>
        <fullName evidence="2">Uncharacterized protein</fullName>
    </submittedName>
</protein>
<proteinExistence type="predicted"/>
<evidence type="ECO:0000313" key="3">
    <source>
        <dbReference type="Proteomes" id="UP000327157"/>
    </source>
</evidence>
<dbReference type="Proteomes" id="UP000327157">
    <property type="component" value="Chromosome 16"/>
</dbReference>
<dbReference type="EMBL" id="SMOL01000160">
    <property type="protein sequence ID" value="KAB2624250.1"/>
    <property type="molecule type" value="Genomic_DNA"/>
</dbReference>
<reference evidence="3" key="2">
    <citation type="submission" date="2019-10" db="EMBL/GenBank/DDBJ databases">
        <title>A de novo genome assembly of a pear dwarfing rootstock.</title>
        <authorList>
            <person name="Wang F."/>
            <person name="Wang J."/>
            <person name="Li S."/>
            <person name="Zhang Y."/>
            <person name="Fang M."/>
            <person name="Ma L."/>
            <person name="Zhao Y."/>
            <person name="Jiang S."/>
        </authorList>
    </citation>
    <scope>NUCLEOTIDE SEQUENCE [LARGE SCALE GENOMIC DNA]</scope>
</reference>
<feature type="region of interest" description="Disordered" evidence="1">
    <location>
        <begin position="1"/>
        <end position="24"/>
    </location>
</feature>
<evidence type="ECO:0000256" key="1">
    <source>
        <dbReference type="SAM" id="MobiDB-lite"/>
    </source>
</evidence>
<evidence type="ECO:0000313" key="2">
    <source>
        <dbReference type="EMBL" id="KAB2624250.1"/>
    </source>
</evidence>
<dbReference type="AlphaFoldDB" id="A0A5N5HFK5"/>
<reference evidence="2 3" key="1">
    <citation type="submission" date="2019-09" db="EMBL/GenBank/DDBJ databases">
        <authorList>
            <person name="Ou C."/>
        </authorList>
    </citation>
    <scope>NUCLEOTIDE SEQUENCE [LARGE SCALE GENOMIC DNA]</scope>
    <source>
        <strain evidence="2">S2</strain>
        <tissue evidence="2">Leaf</tissue>
    </source>
</reference>
<organism evidence="2 3">
    <name type="scientific">Pyrus ussuriensis x Pyrus communis</name>
    <dbReference type="NCBI Taxonomy" id="2448454"/>
    <lineage>
        <taxon>Eukaryota</taxon>
        <taxon>Viridiplantae</taxon>
        <taxon>Streptophyta</taxon>
        <taxon>Embryophyta</taxon>
        <taxon>Tracheophyta</taxon>
        <taxon>Spermatophyta</taxon>
        <taxon>Magnoliopsida</taxon>
        <taxon>eudicotyledons</taxon>
        <taxon>Gunneridae</taxon>
        <taxon>Pentapetalae</taxon>
        <taxon>rosids</taxon>
        <taxon>fabids</taxon>
        <taxon>Rosales</taxon>
        <taxon>Rosaceae</taxon>
        <taxon>Amygdaloideae</taxon>
        <taxon>Maleae</taxon>
        <taxon>Pyrus</taxon>
    </lineage>
</organism>